<evidence type="ECO:0000313" key="1">
    <source>
        <dbReference type="EMBL" id="GMS85050.1"/>
    </source>
</evidence>
<feature type="non-terminal residue" evidence="1">
    <location>
        <position position="128"/>
    </location>
</feature>
<gene>
    <name evidence="1" type="ORF">PENTCL1PPCAC_7225</name>
</gene>
<dbReference type="AlphaFoldDB" id="A0AAV5SY79"/>
<dbReference type="EMBL" id="BTSX01000002">
    <property type="protein sequence ID" value="GMS85050.1"/>
    <property type="molecule type" value="Genomic_DNA"/>
</dbReference>
<accession>A0AAV5SY79</accession>
<evidence type="ECO:0000313" key="2">
    <source>
        <dbReference type="Proteomes" id="UP001432027"/>
    </source>
</evidence>
<organism evidence="1 2">
    <name type="scientific">Pristionchus entomophagus</name>
    <dbReference type="NCBI Taxonomy" id="358040"/>
    <lineage>
        <taxon>Eukaryota</taxon>
        <taxon>Metazoa</taxon>
        <taxon>Ecdysozoa</taxon>
        <taxon>Nematoda</taxon>
        <taxon>Chromadorea</taxon>
        <taxon>Rhabditida</taxon>
        <taxon>Rhabditina</taxon>
        <taxon>Diplogasteromorpha</taxon>
        <taxon>Diplogasteroidea</taxon>
        <taxon>Neodiplogasteridae</taxon>
        <taxon>Pristionchus</taxon>
    </lineage>
</organism>
<reference evidence="1" key="1">
    <citation type="submission" date="2023-10" db="EMBL/GenBank/DDBJ databases">
        <title>Genome assembly of Pristionchus species.</title>
        <authorList>
            <person name="Yoshida K."/>
            <person name="Sommer R.J."/>
        </authorList>
    </citation>
    <scope>NUCLEOTIDE SEQUENCE</scope>
    <source>
        <strain evidence="1">RS0144</strain>
    </source>
</reference>
<proteinExistence type="predicted"/>
<dbReference type="Proteomes" id="UP001432027">
    <property type="component" value="Unassembled WGS sequence"/>
</dbReference>
<comment type="caution">
    <text evidence="1">The sequence shown here is derived from an EMBL/GenBank/DDBJ whole genome shotgun (WGS) entry which is preliminary data.</text>
</comment>
<protein>
    <submittedName>
        <fullName evidence="1">Uncharacterized protein</fullName>
    </submittedName>
</protein>
<name>A0AAV5SY79_9BILA</name>
<keyword evidence="2" id="KW-1185">Reference proteome</keyword>
<sequence>MSNEEGELRVTENVDLGHPLRQYEIMLFRCVLFAEIVLWILVLPNESDVGEARNGLKNGHSHLDGQKNALRLTSESVSGSWLRFRESRLLWKEWELRSQEEHLNWRRRMRHWTIARQQLGNRLRSAPS</sequence>